<gene>
    <name evidence="2" type="ORF">AWC02_14125</name>
</gene>
<dbReference type="RefSeq" id="WP_085129376.1">
    <property type="nucleotide sequence ID" value="NZ_LQOT01000044.1"/>
</dbReference>
<reference evidence="2 3" key="1">
    <citation type="submission" date="2016-01" db="EMBL/GenBank/DDBJ databases">
        <title>The new phylogeny of the genus Mycobacterium.</title>
        <authorList>
            <person name="Tarcisio F."/>
            <person name="Conor M."/>
            <person name="Antonella G."/>
            <person name="Elisabetta G."/>
            <person name="Giulia F.S."/>
            <person name="Sara T."/>
            <person name="Anna F."/>
            <person name="Clotilde B."/>
            <person name="Roberto B."/>
            <person name="Veronica D.S."/>
            <person name="Fabio R."/>
            <person name="Monica P."/>
            <person name="Olivier J."/>
            <person name="Enrico T."/>
            <person name="Nicola S."/>
        </authorList>
    </citation>
    <scope>NUCLEOTIDE SEQUENCE [LARGE SCALE GENOMIC DNA]</scope>
    <source>
        <strain evidence="2 3">ATCC 27353</strain>
    </source>
</reference>
<keyword evidence="3" id="KW-1185">Reference proteome</keyword>
<organism evidence="2 3">
    <name type="scientific">Mycolicibacter engbaekii</name>
    <dbReference type="NCBI Taxonomy" id="188915"/>
    <lineage>
        <taxon>Bacteria</taxon>
        <taxon>Bacillati</taxon>
        <taxon>Actinomycetota</taxon>
        <taxon>Actinomycetes</taxon>
        <taxon>Mycobacteriales</taxon>
        <taxon>Mycobacteriaceae</taxon>
        <taxon>Mycolicibacter</taxon>
    </lineage>
</organism>
<evidence type="ECO:0000256" key="1">
    <source>
        <dbReference type="SAM" id="Phobius"/>
    </source>
</evidence>
<feature type="transmembrane region" description="Helical" evidence="1">
    <location>
        <begin position="177"/>
        <end position="200"/>
    </location>
</feature>
<keyword evidence="1" id="KW-0472">Membrane</keyword>
<proteinExistence type="predicted"/>
<feature type="transmembrane region" description="Helical" evidence="1">
    <location>
        <begin position="72"/>
        <end position="94"/>
    </location>
</feature>
<evidence type="ECO:0000313" key="3">
    <source>
        <dbReference type="Proteomes" id="UP000193465"/>
    </source>
</evidence>
<keyword evidence="1" id="KW-1133">Transmembrane helix</keyword>
<name>A0A1X1TKR9_9MYCO</name>
<dbReference type="AlphaFoldDB" id="A0A1X1TKR9"/>
<accession>A0A1X1TKR9</accession>
<comment type="caution">
    <text evidence="2">The sequence shown here is derived from an EMBL/GenBank/DDBJ whole genome shotgun (WGS) entry which is preliminary data.</text>
</comment>
<dbReference type="EMBL" id="LQOT01000044">
    <property type="protein sequence ID" value="ORV45059.1"/>
    <property type="molecule type" value="Genomic_DNA"/>
</dbReference>
<keyword evidence="1" id="KW-0812">Transmembrane</keyword>
<feature type="transmembrane region" description="Helical" evidence="1">
    <location>
        <begin position="33"/>
        <end position="52"/>
    </location>
</feature>
<protein>
    <recommendedName>
        <fullName evidence="4">GP55 protein</fullName>
    </recommendedName>
</protein>
<evidence type="ECO:0000313" key="2">
    <source>
        <dbReference type="EMBL" id="ORV45059.1"/>
    </source>
</evidence>
<dbReference type="Proteomes" id="UP000193465">
    <property type="component" value="Unassembled WGS sequence"/>
</dbReference>
<sequence>MLISAIAAATLAIVGYCLWVRRDTWRSRWEAGATFAIAMEGCALFLLTPWAATQLGPALHSLLGLWNVQQVAGWLCLIAGVMGNIYHMLVRLTAAPHVWPVMRKHLLVPVGLGIAVMLVAFFNSEREFEPDMFIRLNGDRWLTAFEVAAGALLLFLSGYVGRLMVALRPDHRARATLVLYLAAMAFAVTACVVAIISIAIGRYAGPVIWVCVCLSVGIFAYGLARSWQAKKAWFRPNRAAASDECAPRDSNPQPSDP</sequence>
<feature type="transmembrane region" description="Helical" evidence="1">
    <location>
        <begin position="6"/>
        <end position="21"/>
    </location>
</feature>
<feature type="transmembrane region" description="Helical" evidence="1">
    <location>
        <begin position="106"/>
        <end position="124"/>
    </location>
</feature>
<dbReference type="STRING" id="188915.AWC02_14125"/>
<evidence type="ECO:0008006" key="4">
    <source>
        <dbReference type="Google" id="ProtNLM"/>
    </source>
</evidence>
<feature type="transmembrane region" description="Helical" evidence="1">
    <location>
        <begin position="206"/>
        <end position="224"/>
    </location>
</feature>
<feature type="transmembrane region" description="Helical" evidence="1">
    <location>
        <begin position="144"/>
        <end position="165"/>
    </location>
</feature>